<evidence type="ECO:0000259" key="1">
    <source>
        <dbReference type="Pfam" id="PF13313"/>
    </source>
</evidence>
<organism evidence="2 3">
    <name type="scientific">Rhizobium sophoriradicis</name>
    <dbReference type="NCBI Taxonomy" id="1535245"/>
    <lineage>
        <taxon>Bacteria</taxon>
        <taxon>Pseudomonadati</taxon>
        <taxon>Pseudomonadota</taxon>
        <taxon>Alphaproteobacteria</taxon>
        <taxon>Hyphomicrobiales</taxon>
        <taxon>Rhizobiaceae</taxon>
        <taxon>Rhizobium/Agrobacterium group</taxon>
        <taxon>Rhizobium</taxon>
    </lineage>
</organism>
<name>A0A2A5KJ01_9HYPH</name>
<evidence type="ECO:0000313" key="3">
    <source>
        <dbReference type="Proteomes" id="UP000218807"/>
    </source>
</evidence>
<evidence type="ECO:0000313" key="2">
    <source>
        <dbReference type="EMBL" id="PCK76941.1"/>
    </source>
</evidence>
<gene>
    <name evidence="2" type="ORF">CPT34_32705</name>
</gene>
<accession>A0A2A5KJ01</accession>
<dbReference type="InterPro" id="IPR025141">
    <property type="entry name" value="DUF4082"/>
</dbReference>
<protein>
    <recommendedName>
        <fullName evidence="1">DUF4082 domain-containing protein</fullName>
    </recommendedName>
</protein>
<dbReference type="RefSeq" id="WP_143540031.1">
    <property type="nucleotide sequence ID" value="NZ_NXDM01000065.1"/>
</dbReference>
<proteinExistence type="predicted"/>
<dbReference type="Pfam" id="PF13313">
    <property type="entry name" value="DUF4082"/>
    <property type="match status" value="1"/>
</dbReference>
<dbReference type="AlphaFoldDB" id="A0A2A5KJ01"/>
<reference evidence="2 3" key="1">
    <citation type="submission" date="2017-09" db="EMBL/GenBank/DDBJ databases">
        <title>Comparative genomics of rhizobia isolated from Phaseolus vulgaris in China.</title>
        <authorList>
            <person name="Tong W."/>
        </authorList>
    </citation>
    <scope>NUCLEOTIDE SEQUENCE [LARGE SCALE GENOMIC DNA]</scope>
    <source>
        <strain evidence="2 3">L101</strain>
    </source>
</reference>
<comment type="caution">
    <text evidence="2">The sequence shown here is derived from an EMBL/GenBank/DDBJ whole genome shotgun (WGS) entry which is preliminary data.</text>
</comment>
<keyword evidence="3" id="KW-1185">Reference proteome</keyword>
<feature type="domain" description="DUF4082" evidence="1">
    <location>
        <begin position="1"/>
        <end position="97"/>
    </location>
</feature>
<dbReference type="Proteomes" id="UP000218807">
    <property type="component" value="Unassembled WGS sequence"/>
</dbReference>
<feature type="non-terminal residue" evidence="2">
    <location>
        <position position="1"/>
    </location>
</feature>
<dbReference type="EMBL" id="NXDM01000065">
    <property type="protein sequence ID" value="PCK76941.1"/>
    <property type="molecule type" value="Genomic_DNA"/>
</dbReference>
<sequence>TGTKLATANFTNTTASGWQTVNFATPVTITANTTYVASYHTTGAYVATNNFFTTAVTNGPLTAPSSAVAGGNGVYAYGGSATTGLFPNATFNSANYYADVIFRPQLAA</sequence>